<organism evidence="1 2">
    <name type="scientific">Tanacetum coccineum</name>
    <dbReference type="NCBI Taxonomy" id="301880"/>
    <lineage>
        <taxon>Eukaryota</taxon>
        <taxon>Viridiplantae</taxon>
        <taxon>Streptophyta</taxon>
        <taxon>Embryophyta</taxon>
        <taxon>Tracheophyta</taxon>
        <taxon>Spermatophyta</taxon>
        <taxon>Magnoliopsida</taxon>
        <taxon>eudicotyledons</taxon>
        <taxon>Gunneridae</taxon>
        <taxon>Pentapetalae</taxon>
        <taxon>asterids</taxon>
        <taxon>campanulids</taxon>
        <taxon>Asterales</taxon>
        <taxon>Asteraceae</taxon>
        <taxon>Asteroideae</taxon>
        <taxon>Anthemideae</taxon>
        <taxon>Anthemidinae</taxon>
        <taxon>Tanacetum</taxon>
    </lineage>
</organism>
<dbReference type="Proteomes" id="UP001151760">
    <property type="component" value="Unassembled WGS sequence"/>
</dbReference>
<keyword evidence="2" id="KW-1185">Reference proteome</keyword>
<name>A0ABQ5CUJ7_9ASTR</name>
<reference evidence="1" key="2">
    <citation type="submission" date="2022-01" db="EMBL/GenBank/DDBJ databases">
        <authorList>
            <person name="Yamashiro T."/>
            <person name="Shiraishi A."/>
            <person name="Satake H."/>
            <person name="Nakayama K."/>
        </authorList>
    </citation>
    <scope>NUCLEOTIDE SEQUENCE</scope>
</reference>
<sequence>MLINGSPSKEFRMERGLRQGDPLSIFHFLLIAEALEIATLEACNKGIFKGVSLVNGGSNLSLLQYADDALFFDDWIGIPPNVVEEVVVSLGCTHDVFPFLYLGLPCLMVVMSHFGMILGVEMGFVSKIYSQDYSLSKFARIVKSLIDGSLLMVFGRAFGTGDAASSPVPIQMSFRTFIWQILILEFIINGIHEYLERKVWSWWHLPHPLSVPSFSILDIALGNIDTYGCSKLKKIINGVFQVSIWAIWKQRNNIIIAAPDDVDKVRSKDVSLLFRELPNRCPLYFEACFLELLDILAF</sequence>
<gene>
    <name evidence="1" type="ORF">Tco_0910218</name>
</gene>
<comment type="caution">
    <text evidence="1">The sequence shown here is derived from an EMBL/GenBank/DDBJ whole genome shotgun (WGS) entry which is preliminary data.</text>
</comment>
<proteinExistence type="predicted"/>
<reference evidence="1" key="1">
    <citation type="journal article" date="2022" name="Int. J. Mol. Sci.">
        <title>Draft Genome of Tanacetum Coccineum: Genomic Comparison of Closely Related Tanacetum-Family Plants.</title>
        <authorList>
            <person name="Yamashiro T."/>
            <person name="Shiraishi A."/>
            <person name="Nakayama K."/>
            <person name="Satake H."/>
        </authorList>
    </citation>
    <scope>NUCLEOTIDE SEQUENCE</scope>
</reference>
<evidence type="ECO:0000313" key="2">
    <source>
        <dbReference type="Proteomes" id="UP001151760"/>
    </source>
</evidence>
<evidence type="ECO:0008006" key="3">
    <source>
        <dbReference type="Google" id="ProtNLM"/>
    </source>
</evidence>
<accession>A0ABQ5CUJ7</accession>
<evidence type="ECO:0000313" key="1">
    <source>
        <dbReference type="EMBL" id="GJT29943.1"/>
    </source>
</evidence>
<dbReference type="EMBL" id="BQNB010014584">
    <property type="protein sequence ID" value="GJT29943.1"/>
    <property type="molecule type" value="Genomic_DNA"/>
</dbReference>
<protein>
    <recommendedName>
        <fullName evidence="3">Reverse transcriptase domain-containing protein</fullName>
    </recommendedName>
</protein>